<name>X1BJC6_9ZZZZ</name>
<organism evidence="2">
    <name type="scientific">marine sediment metagenome</name>
    <dbReference type="NCBI Taxonomy" id="412755"/>
    <lineage>
        <taxon>unclassified sequences</taxon>
        <taxon>metagenomes</taxon>
        <taxon>ecological metagenomes</taxon>
    </lineage>
</organism>
<dbReference type="InterPro" id="IPR034139">
    <property type="entry name" value="TOPRIM_OLD"/>
</dbReference>
<feature type="domain" description="OLD protein-like TOPRIM" evidence="1">
    <location>
        <begin position="54"/>
        <end position="119"/>
    </location>
</feature>
<dbReference type="AlphaFoldDB" id="X1BJC6"/>
<sequence>KNGTTKIEKIPEYKKGFKFKYGLPEDAYENNMYLAPDEKLLIKRFIQYRNAELFFSSLFILCEGDTEKVFLERIFPYHIGKTPGQLGISIISCIGQTYSPFLKVANKDAFNLRWLILSDAETDTREELKSTIINSGYDFTEVEEKIRYLPDGTDFEEYCIDFYGEEINKVIENNFKIKYEKFCNQPDKLSLPKEELINPFIDTIKVGFAEQLALHVIEQKLDIPDIIKNLIDKAMREVEK</sequence>
<accession>X1BJC6</accession>
<protein>
    <recommendedName>
        <fullName evidence="1">OLD protein-like TOPRIM domain-containing protein</fullName>
    </recommendedName>
</protein>
<evidence type="ECO:0000259" key="1">
    <source>
        <dbReference type="Pfam" id="PF20469"/>
    </source>
</evidence>
<proteinExistence type="predicted"/>
<reference evidence="2" key="1">
    <citation type="journal article" date="2014" name="Front. Microbiol.">
        <title>High frequency of phylogenetically diverse reductive dehalogenase-homologous genes in deep subseafloor sedimentary metagenomes.</title>
        <authorList>
            <person name="Kawai M."/>
            <person name="Futagami T."/>
            <person name="Toyoda A."/>
            <person name="Takaki Y."/>
            <person name="Nishi S."/>
            <person name="Hori S."/>
            <person name="Arai W."/>
            <person name="Tsubouchi T."/>
            <person name="Morono Y."/>
            <person name="Uchiyama I."/>
            <person name="Ito T."/>
            <person name="Fujiyama A."/>
            <person name="Inagaki F."/>
            <person name="Takami H."/>
        </authorList>
    </citation>
    <scope>NUCLEOTIDE SEQUENCE</scope>
    <source>
        <strain evidence="2">Expedition CK06-06</strain>
    </source>
</reference>
<dbReference type="CDD" id="cd01026">
    <property type="entry name" value="TOPRIM_OLD"/>
    <property type="match status" value="1"/>
</dbReference>
<dbReference type="EMBL" id="BART01022406">
    <property type="protein sequence ID" value="GAG95969.1"/>
    <property type="molecule type" value="Genomic_DNA"/>
</dbReference>
<evidence type="ECO:0000313" key="2">
    <source>
        <dbReference type="EMBL" id="GAG95969.1"/>
    </source>
</evidence>
<dbReference type="Pfam" id="PF20469">
    <property type="entry name" value="OLD-like_TOPRIM"/>
    <property type="match status" value="1"/>
</dbReference>
<feature type="non-terminal residue" evidence="2">
    <location>
        <position position="1"/>
    </location>
</feature>
<gene>
    <name evidence="2" type="ORF">S01H4_41019</name>
</gene>
<comment type="caution">
    <text evidence="2">The sequence shown here is derived from an EMBL/GenBank/DDBJ whole genome shotgun (WGS) entry which is preliminary data.</text>
</comment>